<dbReference type="OrthoDB" id="9779554at2"/>
<organism evidence="7 8">
    <name type="scientific">Atopobium deltae</name>
    <dbReference type="NCBI Taxonomy" id="1393034"/>
    <lineage>
        <taxon>Bacteria</taxon>
        <taxon>Bacillati</taxon>
        <taxon>Actinomycetota</taxon>
        <taxon>Coriobacteriia</taxon>
        <taxon>Coriobacteriales</taxon>
        <taxon>Atopobiaceae</taxon>
        <taxon>Atopobium</taxon>
    </lineage>
</organism>
<evidence type="ECO:0000313" key="7">
    <source>
        <dbReference type="EMBL" id="KXB35568.1"/>
    </source>
</evidence>
<dbReference type="PANTHER" id="PTHR11101">
    <property type="entry name" value="PHOSPHATE TRANSPORTER"/>
    <property type="match status" value="1"/>
</dbReference>
<dbReference type="PATRIC" id="fig|1393034.3.peg.215"/>
<dbReference type="GO" id="GO:0005315">
    <property type="term" value="F:phosphate transmembrane transporter activity"/>
    <property type="evidence" value="ECO:0007669"/>
    <property type="project" value="InterPro"/>
</dbReference>
<keyword evidence="2" id="KW-0813">Transport</keyword>
<keyword evidence="8" id="KW-1185">Reference proteome</keyword>
<evidence type="ECO:0000256" key="1">
    <source>
        <dbReference type="ARBA" id="ARBA00004141"/>
    </source>
</evidence>
<keyword evidence="4 6" id="KW-1133">Transmembrane helix</keyword>
<dbReference type="PANTHER" id="PTHR11101:SF80">
    <property type="entry name" value="PHOSPHATE TRANSPORTER"/>
    <property type="match status" value="1"/>
</dbReference>
<feature type="transmembrane region" description="Helical" evidence="6">
    <location>
        <begin position="133"/>
        <end position="156"/>
    </location>
</feature>
<comment type="caution">
    <text evidence="7">The sequence shown here is derived from an EMBL/GenBank/DDBJ whole genome shotgun (WGS) entry which is preliminary data.</text>
</comment>
<sequence>MPNMFLIAVLLAALIFEFINGFHDTANAIATTVYTRALTLRWAIIMSATMNFIGALTSEKVAMTIAAGLVDIKLELYVVFAALMGAIIWDLFTWWCSIPSSSSHALIGSLIGATCVFTGTCNHIRWAGVLQKVVIPLFTSPLIGMALGFVFMRLVFELFADWTPRKANGLFHRLQVLSAAFMAYSHGNNDAQKTMGIITLALVTAGLHNPADGIPLWVKIMCATTMALGTSIGGSRIMRTVGDGVTRLTPVIGFVAEASSTIAIETMTALGAPVSTTQVITTSIMGAGSARRRTSVRWGVARKIIAAWFVTLPATIALGAIVGCVTGLVLGA</sequence>
<feature type="transmembrane region" description="Helical" evidence="6">
    <location>
        <begin position="76"/>
        <end position="95"/>
    </location>
</feature>
<feature type="transmembrane region" description="Helical" evidence="6">
    <location>
        <begin position="305"/>
        <end position="330"/>
    </location>
</feature>
<evidence type="ECO:0000313" key="8">
    <source>
        <dbReference type="Proteomes" id="UP000070675"/>
    </source>
</evidence>
<gene>
    <name evidence="7" type="ORF">HMPREF3192_00219</name>
</gene>
<comment type="subcellular location">
    <subcellularLocation>
        <location evidence="1">Membrane</location>
        <topology evidence="1">Multi-pass membrane protein</topology>
    </subcellularLocation>
</comment>
<dbReference type="AlphaFoldDB" id="A0A133XXB3"/>
<feature type="transmembrane region" description="Helical" evidence="6">
    <location>
        <begin position="101"/>
        <end position="121"/>
    </location>
</feature>
<dbReference type="GO" id="GO:0016020">
    <property type="term" value="C:membrane"/>
    <property type="evidence" value="ECO:0007669"/>
    <property type="project" value="UniProtKB-SubCell"/>
</dbReference>
<dbReference type="Proteomes" id="UP000070675">
    <property type="component" value="Unassembled WGS sequence"/>
</dbReference>
<proteinExistence type="predicted"/>
<accession>A0A133XXB3</accession>
<feature type="transmembrane region" description="Helical" evidence="6">
    <location>
        <begin position="38"/>
        <end position="56"/>
    </location>
</feature>
<evidence type="ECO:0000256" key="4">
    <source>
        <dbReference type="ARBA" id="ARBA00022989"/>
    </source>
</evidence>
<dbReference type="RefSeq" id="WP_066304564.1">
    <property type="nucleotide sequence ID" value="NZ_KQ959484.1"/>
</dbReference>
<dbReference type="GO" id="GO:0035435">
    <property type="term" value="P:phosphate ion transmembrane transport"/>
    <property type="evidence" value="ECO:0007669"/>
    <property type="project" value="TreeGrafter"/>
</dbReference>
<reference evidence="8" key="1">
    <citation type="submission" date="2016-01" db="EMBL/GenBank/DDBJ databases">
        <authorList>
            <person name="Mitreva M."/>
            <person name="Pepin K.H."/>
            <person name="Mihindukulasuriya K.A."/>
            <person name="Fulton R."/>
            <person name="Fronick C."/>
            <person name="O'Laughlin M."/>
            <person name="Miner T."/>
            <person name="Herter B."/>
            <person name="Rosa B.A."/>
            <person name="Cordes M."/>
            <person name="Tomlinson C."/>
            <person name="Wollam A."/>
            <person name="Palsikar V.B."/>
            <person name="Mardis E.R."/>
            <person name="Wilson R.K."/>
        </authorList>
    </citation>
    <scope>NUCLEOTIDE SEQUENCE [LARGE SCALE GENOMIC DNA]</scope>
    <source>
        <strain evidence="8">DNF00019</strain>
    </source>
</reference>
<evidence type="ECO:0000256" key="5">
    <source>
        <dbReference type="ARBA" id="ARBA00023136"/>
    </source>
</evidence>
<name>A0A133XXB3_9ACTN</name>
<keyword evidence="3 6" id="KW-0812">Transmembrane</keyword>
<feature type="transmembrane region" description="Helical" evidence="6">
    <location>
        <begin position="216"/>
        <end position="238"/>
    </location>
</feature>
<protein>
    <submittedName>
        <fullName evidence="7">Phosphate transporter family protein</fullName>
    </submittedName>
</protein>
<dbReference type="STRING" id="1393034.HMPREF3192_00219"/>
<dbReference type="Pfam" id="PF01384">
    <property type="entry name" value="PHO4"/>
    <property type="match status" value="1"/>
</dbReference>
<keyword evidence="5 6" id="KW-0472">Membrane</keyword>
<dbReference type="EMBL" id="LSCR01000002">
    <property type="protein sequence ID" value="KXB35568.1"/>
    <property type="molecule type" value="Genomic_DNA"/>
</dbReference>
<evidence type="ECO:0000256" key="6">
    <source>
        <dbReference type="SAM" id="Phobius"/>
    </source>
</evidence>
<dbReference type="InterPro" id="IPR001204">
    <property type="entry name" value="Phos_transporter"/>
</dbReference>
<evidence type="ECO:0000256" key="2">
    <source>
        <dbReference type="ARBA" id="ARBA00022448"/>
    </source>
</evidence>
<evidence type="ECO:0000256" key="3">
    <source>
        <dbReference type="ARBA" id="ARBA00022692"/>
    </source>
</evidence>